<dbReference type="InterPro" id="IPR018060">
    <property type="entry name" value="HTH_AraC"/>
</dbReference>
<keyword evidence="5" id="KW-1185">Reference proteome</keyword>
<evidence type="ECO:0000256" key="1">
    <source>
        <dbReference type="ARBA" id="ARBA00023015"/>
    </source>
</evidence>
<evidence type="ECO:0000256" key="3">
    <source>
        <dbReference type="ARBA" id="ARBA00023163"/>
    </source>
</evidence>
<evidence type="ECO:0000313" key="5">
    <source>
        <dbReference type="Proteomes" id="UP000287394"/>
    </source>
</evidence>
<dbReference type="GO" id="GO:0043565">
    <property type="term" value="F:sequence-specific DNA binding"/>
    <property type="evidence" value="ECO:0007669"/>
    <property type="project" value="InterPro"/>
</dbReference>
<sequence length="286" mass="33035">MDLNIETRQLHYTSAKSPIGFVEWSCIYQDSHWNFEGMRTLDLYAMSYILEGRCRYTDPDGLELFLESGDLLFCAPGSRNRMEPAPGRQFSEVWVTFGGPIFDLWRDAKLLSHSKMLLHLEPLDYWLGRFEGLFEGNRDQIQLVSAVQALLADMLPSDQSWQSNVEDREWLGMAKKLLTSVERAEDLDLVGIATEMNMSYSSFRRKFTALSHISPGRYHMTMLIERACQWMSESHITNKEIAERCGFCNEFHFSQRFKQIVGVPPREFRRRAHGNEAVARTIDAAG</sequence>
<dbReference type="PANTHER" id="PTHR43280:SF2">
    <property type="entry name" value="HTH-TYPE TRANSCRIPTIONAL REGULATOR EXSA"/>
    <property type="match status" value="1"/>
</dbReference>
<protein>
    <submittedName>
        <fullName evidence="4">Uncharacterized protein</fullName>
    </submittedName>
</protein>
<dbReference type="Proteomes" id="UP000287394">
    <property type="component" value="Chromosome"/>
</dbReference>
<dbReference type="SUPFAM" id="SSF51215">
    <property type="entry name" value="Regulatory protein AraC"/>
    <property type="match status" value="1"/>
</dbReference>
<proteinExistence type="predicted"/>
<dbReference type="SMART" id="SM00342">
    <property type="entry name" value="HTH_ARAC"/>
    <property type="match status" value="1"/>
</dbReference>
<evidence type="ECO:0000256" key="2">
    <source>
        <dbReference type="ARBA" id="ARBA00023125"/>
    </source>
</evidence>
<gene>
    <name evidence="4" type="ORF">CCAX7_003070</name>
</gene>
<name>A0A402CS58_9BACT</name>
<dbReference type="PANTHER" id="PTHR43280">
    <property type="entry name" value="ARAC-FAMILY TRANSCRIPTIONAL REGULATOR"/>
    <property type="match status" value="1"/>
</dbReference>
<dbReference type="KEGG" id="ccot:CCAX7_003070"/>
<keyword evidence="3" id="KW-0804">Transcription</keyword>
<reference evidence="4 5" key="1">
    <citation type="journal article" date="2019" name="Int. J. Syst. Evol. Microbiol.">
        <title>Capsulimonas corticalis gen. nov., sp. nov., an aerobic capsulated bacterium, of a novel bacterial order, Capsulimonadales ord. nov., of the class Armatimonadia of the phylum Armatimonadetes.</title>
        <authorList>
            <person name="Li J."/>
            <person name="Kudo C."/>
            <person name="Tonouchi A."/>
        </authorList>
    </citation>
    <scope>NUCLEOTIDE SEQUENCE [LARGE SCALE GENOMIC DNA]</scope>
    <source>
        <strain evidence="4 5">AX-7</strain>
    </source>
</reference>
<dbReference type="InterPro" id="IPR009057">
    <property type="entry name" value="Homeodomain-like_sf"/>
</dbReference>
<dbReference type="Gene3D" id="1.10.10.60">
    <property type="entry name" value="Homeodomain-like"/>
    <property type="match status" value="2"/>
</dbReference>
<keyword evidence="2" id="KW-0238">DNA-binding</keyword>
<dbReference type="AlphaFoldDB" id="A0A402CS58"/>
<dbReference type="RefSeq" id="WP_165864004.1">
    <property type="nucleotide sequence ID" value="NZ_AP025739.1"/>
</dbReference>
<evidence type="ECO:0000313" key="4">
    <source>
        <dbReference type="EMBL" id="BDI28256.1"/>
    </source>
</evidence>
<dbReference type="Pfam" id="PF02311">
    <property type="entry name" value="AraC_binding"/>
    <property type="match status" value="1"/>
</dbReference>
<accession>A0A402CS58</accession>
<keyword evidence="1" id="KW-0805">Transcription regulation</keyword>
<dbReference type="SUPFAM" id="SSF46689">
    <property type="entry name" value="Homeodomain-like"/>
    <property type="match status" value="1"/>
</dbReference>
<organism evidence="4 5">
    <name type="scientific">Capsulimonas corticalis</name>
    <dbReference type="NCBI Taxonomy" id="2219043"/>
    <lineage>
        <taxon>Bacteria</taxon>
        <taxon>Bacillati</taxon>
        <taxon>Armatimonadota</taxon>
        <taxon>Armatimonadia</taxon>
        <taxon>Capsulimonadales</taxon>
        <taxon>Capsulimonadaceae</taxon>
        <taxon>Capsulimonas</taxon>
    </lineage>
</organism>
<dbReference type="Pfam" id="PF12833">
    <property type="entry name" value="HTH_18"/>
    <property type="match status" value="1"/>
</dbReference>
<dbReference type="PROSITE" id="PS01124">
    <property type="entry name" value="HTH_ARAC_FAMILY_2"/>
    <property type="match status" value="1"/>
</dbReference>
<dbReference type="InterPro" id="IPR037923">
    <property type="entry name" value="HTH-like"/>
</dbReference>
<dbReference type="InterPro" id="IPR003313">
    <property type="entry name" value="AraC-bd"/>
</dbReference>
<dbReference type="GO" id="GO:0003700">
    <property type="term" value="F:DNA-binding transcription factor activity"/>
    <property type="evidence" value="ECO:0007669"/>
    <property type="project" value="InterPro"/>
</dbReference>
<dbReference type="EMBL" id="AP025739">
    <property type="protein sequence ID" value="BDI28256.1"/>
    <property type="molecule type" value="Genomic_DNA"/>
</dbReference>